<dbReference type="AlphaFoldDB" id="A0A8J2VVE0"/>
<organism evidence="2 3">
    <name type="scientific">Danaus chrysippus</name>
    <name type="common">African queen</name>
    <dbReference type="NCBI Taxonomy" id="151541"/>
    <lineage>
        <taxon>Eukaryota</taxon>
        <taxon>Metazoa</taxon>
        <taxon>Ecdysozoa</taxon>
        <taxon>Arthropoda</taxon>
        <taxon>Hexapoda</taxon>
        <taxon>Insecta</taxon>
        <taxon>Pterygota</taxon>
        <taxon>Neoptera</taxon>
        <taxon>Endopterygota</taxon>
        <taxon>Lepidoptera</taxon>
        <taxon>Glossata</taxon>
        <taxon>Ditrysia</taxon>
        <taxon>Papilionoidea</taxon>
        <taxon>Nymphalidae</taxon>
        <taxon>Danainae</taxon>
        <taxon>Danaini</taxon>
        <taxon>Danaina</taxon>
        <taxon>Danaus</taxon>
        <taxon>Anosia</taxon>
    </lineage>
</organism>
<gene>
    <name evidence="2" type="ORF">DCHRY22_LOCUS7462</name>
</gene>
<protein>
    <submittedName>
        <fullName evidence="2">(African queen) hypothetical protein</fullName>
    </submittedName>
</protein>
<accession>A0A8J2VVE0</accession>
<dbReference type="EMBL" id="CAKASE010000057">
    <property type="protein sequence ID" value="CAG9566886.1"/>
    <property type="molecule type" value="Genomic_DNA"/>
</dbReference>
<keyword evidence="3" id="KW-1185">Reference proteome</keyword>
<comment type="caution">
    <text evidence="2">The sequence shown here is derived from an EMBL/GenBank/DDBJ whole genome shotgun (WGS) entry which is preliminary data.</text>
</comment>
<sequence length="90" mass="9879">MVVFEMIQLEVLYVFVGELVVVGIGDGVFCVALAFAKIATRDCEVSRPACVQPWSRTGGGRRRPDSEFLIQTLAVTTGRRAERLPALPLQ</sequence>
<proteinExistence type="predicted"/>
<keyword evidence="1" id="KW-0812">Transmembrane</keyword>
<keyword evidence="1" id="KW-1133">Transmembrane helix</keyword>
<name>A0A8J2VVE0_9NEOP</name>
<evidence type="ECO:0000256" key="1">
    <source>
        <dbReference type="SAM" id="Phobius"/>
    </source>
</evidence>
<feature type="transmembrane region" description="Helical" evidence="1">
    <location>
        <begin position="12"/>
        <end position="36"/>
    </location>
</feature>
<evidence type="ECO:0000313" key="2">
    <source>
        <dbReference type="EMBL" id="CAG9566886.1"/>
    </source>
</evidence>
<reference evidence="2" key="1">
    <citation type="submission" date="2021-09" db="EMBL/GenBank/DDBJ databases">
        <authorList>
            <person name="Martin H S."/>
        </authorList>
    </citation>
    <scope>NUCLEOTIDE SEQUENCE</scope>
</reference>
<evidence type="ECO:0000313" key="3">
    <source>
        <dbReference type="Proteomes" id="UP000789524"/>
    </source>
</evidence>
<keyword evidence="1" id="KW-0472">Membrane</keyword>
<dbReference type="Proteomes" id="UP000789524">
    <property type="component" value="Unassembled WGS sequence"/>
</dbReference>